<comment type="caution">
    <text evidence="2">The sequence shown here is derived from an EMBL/GenBank/DDBJ whole genome shotgun (WGS) entry which is preliminary data.</text>
</comment>
<feature type="domain" description="AAA+ ATPase" evidence="1">
    <location>
        <begin position="26"/>
        <end position="284"/>
    </location>
</feature>
<dbReference type="InterPro" id="IPR027417">
    <property type="entry name" value="P-loop_NTPase"/>
</dbReference>
<evidence type="ECO:0000313" key="2">
    <source>
        <dbReference type="EMBL" id="MFD0727509.1"/>
    </source>
</evidence>
<dbReference type="EMBL" id="JBHTIF010000005">
    <property type="protein sequence ID" value="MFD0727509.1"/>
    <property type="molecule type" value="Genomic_DNA"/>
</dbReference>
<keyword evidence="3" id="KW-1185">Reference proteome</keyword>
<dbReference type="SUPFAM" id="SSF52540">
    <property type="entry name" value="P-loop containing nucleoside triphosphate hydrolases"/>
    <property type="match status" value="1"/>
</dbReference>
<dbReference type="Gene3D" id="3.40.50.300">
    <property type="entry name" value="P-loop containing nucleotide triphosphate hydrolases"/>
    <property type="match status" value="2"/>
</dbReference>
<dbReference type="GO" id="GO:0004519">
    <property type="term" value="F:endonuclease activity"/>
    <property type="evidence" value="ECO:0007669"/>
    <property type="project" value="UniProtKB-KW"/>
</dbReference>
<name>A0ABW2YH22_9GAMM</name>
<protein>
    <submittedName>
        <fullName evidence="2">ATP-dependent endonuclease</fullName>
    </submittedName>
</protein>
<dbReference type="Proteomes" id="UP001597110">
    <property type="component" value="Unassembled WGS sequence"/>
</dbReference>
<keyword evidence="2" id="KW-0378">Hydrolase</keyword>
<dbReference type="InterPro" id="IPR003593">
    <property type="entry name" value="AAA+_ATPase"/>
</dbReference>
<reference evidence="3" key="1">
    <citation type="journal article" date="2019" name="Int. J. Syst. Evol. Microbiol.">
        <title>The Global Catalogue of Microorganisms (GCM) 10K type strain sequencing project: providing services to taxonomists for standard genome sequencing and annotation.</title>
        <authorList>
            <consortium name="The Broad Institute Genomics Platform"/>
            <consortium name="The Broad Institute Genome Sequencing Center for Infectious Disease"/>
            <person name="Wu L."/>
            <person name="Ma J."/>
        </authorList>
    </citation>
    <scope>NUCLEOTIDE SEQUENCE [LARGE SCALE GENOMIC DNA]</scope>
    <source>
        <strain evidence="3">CCUG 55585</strain>
    </source>
</reference>
<proteinExistence type="predicted"/>
<gene>
    <name evidence="2" type="ORF">ACFQ0E_18090</name>
</gene>
<evidence type="ECO:0000313" key="3">
    <source>
        <dbReference type="Proteomes" id="UP001597110"/>
    </source>
</evidence>
<evidence type="ECO:0000259" key="1">
    <source>
        <dbReference type="SMART" id="SM00382"/>
    </source>
</evidence>
<sequence length="496" mass="56125">MIEPILEIDIRDLKSIARLRIDLPLKRGLYVIAGQNGAGKSTLMAAVATVFFRTRYERYFGKPSVVDAGIEVRYGSEQYSLRADGRAWRLKGGIQIKGFYEGSLIFGNRFKENSFDTIGKLAGVDPADFVESSDFVREHLGLVLHNDRNRHPRLYTLDPELSRRKYGFKAPPYFYRRGDELIGKSQMSTGENLLITLLHSIDLRIRDRGNVNKPCIFLLDEIEFALHPAALVRLTALLRKVAIEYNMAIFVGTHSVELIREAGPRNTFFLERMADDSIEVVHPCHPYYATKIVYDHAGYDTVVLVEDDLGKRMADRLINRLRLRDSKLVHVMPCGDWQNVIRLLNDIAGNNLLGRPAQVIAVLDRDVQGDVPRYAARFGPGILGEIEFLPVKSLEKFLKARLADRLDIALHRRINDYLLPKIVLADLVRDYRTDCANGDATGKVLFGRIEKALELHGRSREDLVELVVDDLIERGEESVEATMAFLRARLGTPGSP</sequence>
<dbReference type="SMART" id="SM00382">
    <property type="entry name" value="AAA"/>
    <property type="match status" value="1"/>
</dbReference>
<dbReference type="PANTHER" id="PTHR43581">
    <property type="entry name" value="ATP/GTP PHOSPHATASE"/>
    <property type="match status" value="1"/>
</dbReference>
<dbReference type="RefSeq" id="WP_386826232.1">
    <property type="nucleotide sequence ID" value="NZ_JBHTIF010000005.1"/>
</dbReference>
<organism evidence="2 3">
    <name type="scientific">Lysobacter brunescens</name>
    <dbReference type="NCBI Taxonomy" id="262323"/>
    <lineage>
        <taxon>Bacteria</taxon>
        <taxon>Pseudomonadati</taxon>
        <taxon>Pseudomonadota</taxon>
        <taxon>Gammaproteobacteria</taxon>
        <taxon>Lysobacterales</taxon>
        <taxon>Lysobacteraceae</taxon>
        <taxon>Lysobacter</taxon>
    </lineage>
</organism>
<accession>A0ABW2YH22</accession>
<dbReference type="PANTHER" id="PTHR43581:SF2">
    <property type="entry name" value="EXCINUCLEASE ATPASE SUBUNIT"/>
    <property type="match status" value="1"/>
</dbReference>
<dbReference type="InterPro" id="IPR038729">
    <property type="entry name" value="Rad50/SbcC_AAA"/>
</dbReference>
<keyword evidence="2" id="KW-0540">Nuclease</keyword>
<dbReference type="InterPro" id="IPR051396">
    <property type="entry name" value="Bact_Antivir_Def_Nuclease"/>
</dbReference>
<dbReference type="Pfam" id="PF13476">
    <property type="entry name" value="AAA_23"/>
    <property type="match status" value="1"/>
</dbReference>
<keyword evidence="2" id="KW-0255">Endonuclease</keyword>